<dbReference type="AlphaFoldDB" id="A0A9P4R275"/>
<organism evidence="2 3">
    <name type="scientific">Polyplosphaeria fusca</name>
    <dbReference type="NCBI Taxonomy" id="682080"/>
    <lineage>
        <taxon>Eukaryota</taxon>
        <taxon>Fungi</taxon>
        <taxon>Dikarya</taxon>
        <taxon>Ascomycota</taxon>
        <taxon>Pezizomycotina</taxon>
        <taxon>Dothideomycetes</taxon>
        <taxon>Pleosporomycetidae</taxon>
        <taxon>Pleosporales</taxon>
        <taxon>Tetraplosphaeriaceae</taxon>
        <taxon>Polyplosphaeria</taxon>
    </lineage>
</organism>
<comment type="caution">
    <text evidence="2">The sequence shown here is derived from an EMBL/GenBank/DDBJ whole genome shotgun (WGS) entry which is preliminary data.</text>
</comment>
<accession>A0A9P4R275</accession>
<feature type="compositionally biased region" description="Basic and acidic residues" evidence="1">
    <location>
        <begin position="47"/>
        <end position="58"/>
    </location>
</feature>
<evidence type="ECO:0000256" key="1">
    <source>
        <dbReference type="SAM" id="MobiDB-lite"/>
    </source>
</evidence>
<proteinExistence type="predicted"/>
<keyword evidence="3" id="KW-1185">Reference proteome</keyword>
<name>A0A9P4R275_9PLEO</name>
<protein>
    <submittedName>
        <fullName evidence="2">Uncharacterized protein</fullName>
    </submittedName>
</protein>
<dbReference type="OrthoDB" id="5325276at2759"/>
<evidence type="ECO:0000313" key="3">
    <source>
        <dbReference type="Proteomes" id="UP000799444"/>
    </source>
</evidence>
<dbReference type="PANTHER" id="PTHR38703:SF1">
    <property type="entry name" value="ALLERGEN"/>
    <property type="match status" value="1"/>
</dbReference>
<dbReference type="Proteomes" id="UP000799444">
    <property type="component" value="Unassembled WGS sequence"/>
</dbReference>
<reference evidence="2" key="1">
    <citation type="journal article" date="2020" name="Stud. Mycol.">
        <title>101 Dothideomycetes genomes: a test case for predicting lifestyles and emergence of pathogens.</title>
        <authorList>
            <person name="Haridas S."/>
            <person name="Albert R."/>
            <person name="Binder M."/>
            <person name="Bloem J."/>
            <person name="Labutti K."/>
            <person name="Salamov A."/>
            <person name="Andreopoulos B."/>
            <person name="Baker S."/>
            <person name="Barry K."/>
            <person name="Bills G."/>
            <person name="Bluhm B."/>
            <person name="Cannon C."/>
            <person name="Castanera R."/>
            <person name="Culley D."/>
            <person name="Daum C."/>
            <person name="Ezra D."/>
            <person name="Gonzalez J."/>
            <person name="Henrissat B."/>
            <person name="Kuo A."/>
            <person name="Liang C."/>
            <person name="Lipzen A."/>
            <person name="Lutzoni F."/>
            <person name="Magnuson J."/>
            <person name="Mondo S."/>
            <person name="Nolan M."/>
            <person name="Ohm R."/>
            <person name="Pangilinan J."/>
            <person name="Park H.-J."/>
            <person name="Ramirez L."/>
            <person name="Alfaro M."/>
            <person name="Sun H."/>
            <person name="Tritt A."/>
            <person name="Yoshinaga Y."/>
            <person name="Zwiers L.-H."/>
            <person name="Turgeon B."/>
            <person name="Goodwin S."/>
            <person name="Spatafora J."/>
            <person name="Crous P."/>
            <person name="Grigoriev I."/>
        </authorList>
    </citation>
    <scope>NUCLEOTIDE SEQUENCE</scope>
    <source>
        <strain evidence="2">CBS 125425</strain>
    </source>
</reference>
<evidence type="ECO:0000313" key="2">
    <source>
        <dbReference type="EMBL" id="KAF2735461.1"/>
    </source>
</evidence>
<sequence length="287" mass="32374">MEHDAVPSHADRVARDKSNIPRQSIDAKASLISNDSGVVDGVQRKSRLIERKTPRVERPFNGNDSDDKRNGKIHALAQRVDGAVGSANLDGIVDLEDSVDTDKQTRWAPAVVHETVKPHVHEIREEKIYREIHHYDVNHYVQPVFETVLLPARHFMSNPHDEGLIEVSEDQLPGCTGKNQRWTINKKEDSMPQSADKPAKLTAPKVISDKTNMMPEGFERRETTIIHPPELEDMSHYKGPVMDIYFDEAGVGTELPRPSQDSVYLPNNLIPPRMASVRRKPLAPTQQ</sequence>
<dbReference type="EMBL" id="ML996135">
    <property type="protein sequence ID" value="KAF2735461.1"/>
    <property type="molecule type" value="Genomic_DNA"/>
</dbReference>
<feature type="compositionally biased region" description="Basic and acidic residues" evidence="1">
    <location>
        <begin position="1"/>
        <end position="19"/>
    </location>
</feature>
<gene>
    <name evidence="2" type="ORF">EJ04DRAFT_563326</name>
</gene>
<dbReference type="PANTHER" id="PTHR38703">
    <property type="entry name" value="CHROMOSOME 8, WHOLE GENOME SHOTGUN SEQUENCE"/>
    <property type="match status" value="1"/>
</dbReference>
<feature type="region of interest" description="Disordered" evidence="1">
    <location>
        <begin position="1"/>
        <end position="71"/>
    </location>
</feature>